<name>A0ABR1PWB8_9PEZI</name>
<dbReference type="Proteomes" id="UP001391051">
    <property type="component" value="Unassembled WGS sequence"/>
</dbReference>
<dbReference type="EMBL" id="JAQQWE010000009">
    <property type="protein sequence ID" value="KAK7941302.1"/>
    <property type="molecule type" value="Genomic_DNA"/>
</dbReference>
<dbReference type="RefSeq" id="XP_066694054.1">
    <property type="nucleotide sequence ID" value="XM_066849911.1"/>
</dbReference>
<dbReference type="Gene3D" id="3.30.1200.10">
    <property type="entry name" value="YggU-like"/>
    <property type="match status" value="1"/>
</dbReference>
<dbReference type="GeneID" id="92082973"/>
<sequence length="150" mass="16779">MAISSRSSSISPSSAIQLYKGVKPASRGTKGFFTSGWVPYTSIRILCRVKWLCKRPGLYAVSSDQVEVRIKCPPYGGLPERDRAKEEVREAIAKALETPKSQVSIVSPPTSKVRDLILEYIPKEKSWLGDQPEKWVPLVRQMLGEKAMKD</sequence>
<proteinExistence type="predicted"/>
<evidence type="ECO:0000313" key="2">
    <source>
        <dbReference type="Proteomes" id="UP001391051"/>
    </source>
</evidence>
<gene>
    <name evidence="1" type="ORF">PG986_013689</name>
</gene>
<keyword evidence="2" id="KW-1185">Reference proteome</keyword>
<organism evidence="1 2">
    <name type="scientific">Apiospora aurea</name>
    <dbReference type="NCBI Taxonomy" id="335848"/>
    <lineage>
        <taxon>Eukaryota</taxon>
        <taxon>Fungi</taxon>
        <taxon>Dikarya</taxon>
        <taxon>Ascomycota</taxon>
        <taxon>Pezizomycotina</taxon>
        <taxon>Sordariomycetes</taxon>
        <taxon>Xylariomycetidae</taxon>
        <taxon>Amphisphaeriales</taxon>
        <taxon>Apiosporaceae</taxon>
        <taxon>Apiospora</taxon>
    </lineage>
</organism>
<comment type="caution">
    <text evidence="1">The sequence shown here is derived from an EMBL/GenBank/DDBJ whole genome shotgun (WGS) entry which is preliminary data.</text>
</comment>
<reference evidence="1 2" key="1">
    <citation type="submission" date="2023-01" db="EMBL/GenBank/DDBJ databases">
        <title>Analysis of 21 Apiospora genomes using comparative genomics revels a genus with tremendous synthesis potential of carbohydrate active enzymes and secondary metabolites.</title>
        <authorList>
            <person name="Sorensen T."/>
        </authorList>
    </citation>
    <scope>NUCLEOTIDE SEQUENCE [LARGE SCALE GENOMIC DNA]</scope>
    <source>
        <strain evidence="1 2">CBS 24483</strain>
    </source>
</reference>
<accession>A0ABR1PWB8</accession>
<dbReference type="InterPro" id="IPR036591">
    <property type="entry name" value="YggU-like_sf"/>
</dbReference>
<dbReference type="SUPFAM" id="SSF69786">
    <property type="entry name" value="YggU-like"/>
    <property type="match status" value="1"/>
</dbReference>
<evidence type="ECO:0000313" key="1">
    <source>
        <dbReference type="EMBL" id="KAK7941302.1"/>
    </source>
</evidence>
<protein>
    <submittedName>
        <fullName evidence="1">Uncharacterized protein</fullName>
    </submittedName>
</protein>